<gene>
    <name evidence="4" type="ORF">KIW84_052960</name>
</gene>
<organism evidence="4 5">
    <name type="scientific">Pisum sativum</name>
    <name type="common">Garden pea</name>
    <name type="synonym">Lathyrus oleraceus</name>
    <dbReference type="NCBI Taxonomy" id="3888"/>
    <lineage>
        <taxon>Eukaryota</taxon>
        <taxon>Viridiplantae</taxon>
        <taxon>Streptophyta</taxon>
        <taxon>Embryophyta</taxon>
        <taxon>Tracheophyta</taxon>
        <taxon>Spermatophyta</taxon>
        <taxon>Magnoliopsida</taxon>
        <taxon>eudicotyledons</taxon>
        <taxon>Gunneridae</taxon>
        <taxon>Pentapetalae</taxon>
        <taxon>rosids</taxon>
        <taxon>fabids</taxon>
        <taxon>Fabales</taxon>
        <taxon>Fabaceae</taxon>
        <taxon>Papilionoideae</taxon>
        <taxon>50 kb inversion clade</taxon>
        <taxon>NPAAA clade</taxon>
        <taxon>Hologalegina</taxon>
        <taxon>IRL clade</taxon>
        <taxon>Fabeae</taxon>
        <taxon>Lathyrus</taxon>
    </lineage>
</organism>
<dbReference type="PROSITE" id="PS50097">
    <property type="entry name" value="BTB"/>
    <property type="match status" value="1"/>
</dbReference>
<reference evidence="4 5" key="1">
    <citation type="journal article" date="2022" name="Nat. Genet.">
        <title>Improved pea reference genome and pan-genome highlight genomic features and evolutionary characteristics.</title>
        <authorList>
            <person name="Yang T."/>
            <person name="Liu R."/>
            <person name="Luo Y."/>
            <person name="Hu S."/>
            <person name="Wang D."/>
            <person name="Wang C."/>
            <person name="Pandey M.K."/>
            <person name="Ge S."/>
            <person name="Xu Q."/>
            <person name="Li N."/>
            <person name="Li G."/>
            <person name="Huang Y."/>
            <person name="Saxena R.K."/>
            <person name="Ji Y."/>
            <person name="Li M."/>
            <person name="Yan X."/>
            <person name="He Y."/>
            <person name="Liu Y."/>
            <person name="Wang X."/>
            <person name="Xiang C."/>
            <person name="Varshney R.K."/>
            <person name="Ding H."/>
            <person name="Gao S."/>
            <person name="Zong X."/>
        </authorList>
    </citation>
    <scope>NUCLEOTIDE SEQUENCE [LARGE SCALE GENOMIC DNA]</scope>
    <source>
        <strain evidence="4 5">cv. Zhongwan 6</strain>
    </source>
</reference>
<dbReference type="Proteomes" id="UP001058974">
    <property type="component" value="Chromosome 5"/>
</dbReference>
<dbReference type="InterPro" id="IPR044282">
    <property type="entry name" value="ABAP1/ARIA"/>
</dbReference>
<dbReference type="InterPro" id="IPR000210">
    <property type="entry name" value="BTB/POZ_dom"/>
</dbReference>
<evidence type="ECO:0000313" key="4">
    <source>
        <dbReference type="EMBL" id="KAI5406429.1"/>
    </source>
</evidence>
<dbReference type="PANTHER" id="PTHR46710:SF1">
    <property type="entry name" value="ARM REPEAT PROTEIN INTERACTING WITH ABF2"/>
    <property type="match status" value="1"/>
</dbReference>
<evidence type="ECO:0000256" key="1">
    <source>
        <dbReference type="ARBA" id="ARBA00004184"/>
    </source>
</evidence>
<dbReference type="GO" id="GO:0012505">
    <property type="term" value="C:endomembrane system"/>
    <property type="evidence" value="ECO:0007669"/>
    <property type="project" value="UniProtKB-SubCell"/>
</dbReference>
<dbReference type="SUPFAM" id="SSF54695">
    <property type="entry name" value="POZ domain"/>
    <property type="match status" value="1"/>
</dbReference>
<dbReference type="Pfam" id="PF00651">
    <property type="entry name" value="BTB"/>
    <property type="match status" value="1"/>
</dbReference>
<dbReference type="PANTHER" id="PTHR46710">
    <property type="entry name" value="ARM REPEAT PROTEIN INTERACTING WITH ABF2"/>
    <property type="match status" value="1"/>
</dbReference>
<accession>A0A9D4WRF6</accession>
<keyword evidence="5" id="KW-1185">Reference proteome</keyword>
<comment type="caution">
    <text evidence="4">The sequence shown here is derived from an EMBL/GenBank/DDBJ whole genome shotgun (WGS) entry which is preliminary data.</text>
</comment>
<comment type="pathway">
    <text evidence="2">Protein modification; protein ubiquitination.</text>
</comment>
<evidence type="ECO:0000259" key="3">
    <source>
        <dbReference type="PROSITE" id="PS50097"/>
    </source>
</evidence>
<dbReference type="Gene3D" id="3.30.710.10">
    <property type="entry name" value="Potassium Channel Kv1.1, Chain A"/>
    <property type="match status" value="1"/>
</dbReference>
<feature type="domain" description="BTB" evidence="3">
    <location>
        <begin position="110"/>
        <end position="147"/>
    </location>
</feature>
<dbReference type="EMBL" id="JAMSHJ010000005">
    <property type="protein sequence ID" value="KAI5406429.1"/>
    <property type="molecule type" value="Genomic_DNA"/>
</dbReference>
<comment type="subcellular location">
    <subcellularLocation>
        <location evidence="1">Endomembrane system</location>
        <topology evidence="1">Peripheral membrane protein</topology>
    </subcellularLocation>
</comment>
<evidence type="ECO:0000256" key="2">
    <source>
        <dbReference type="ARBA" id="ARBA00004906"/>
    </source>
</evidence>
<protein>
    <recommendedName>
        <fullName evidence="3">BTB domain-containing protein</fullName>
    </recommendedName>
</protein>
<dbReference type="AlphaFoldDB" id="A0A9D4WRF6"/>
<dbReference type="Gramene" id="Psat05G0296000-T1">
    <property type="protein sequence ID" value="KAI5406429.1"/>
    <property type="gene ID" value="KIW84_052960"/>
</dbReference>
<name>A0A9D4WRF6_PEA</name>
<sequence length="147" mass="16340">MVQLDQVLDHHQYHPALSPNEGRSKHVEPIYLDIWIAVAQGLNYRVSDANCMSLKEPSSLASYNSNLMVPLALCKLANKAMALSLIDAAPPSPTPQVYLGEQYVNNATLSDVTFLVEGKRFYAHRICLLAPSDAFRAMFDGGHRKRI</sequence>
<evidence type="ECO:0000313" key="5">
    <source>
        <dbReference type="Proteomes" id="UP001058974"/>
    </source>
</evidence>
<proteinExistence type="predicted"/>
<dbReference type="InterPro" id="IPR011333">
    <property type="entry name" value="SKP1/BTB/POZ_sf"/>
</dbReference>